<dbReference type="GeneID" id="12979839"/>
<proteinExistence type="predicted"/>
<keyword evidence="1" id="KW-0472">Membrane</keyword>
<feature type="transmembrane region" description="Helical" evidence="1">
    <location>
        <begin position="6"/>
        <end position="23"/>
    </location>
</feature>
<dbReference type="KEGG" id="vg:12979839"/>
<sequence>MTIPIYLLGVCISAAVWFGIIKWRQTGRGIKMPDAFDGWYLCPLDKGKTVDWSMLMLGWVLIAVVWPIAWFILVGCYATAWAIEIIRWIWNHTIGDEELARKIFGGKE</sequence>
<protein>
    <submittedName>
        <fullName evidence="2">Uncharacterized protein</fullName>
    </submittedName>
</protein>
<feature type="transmembrane region" description="Helical" evidence="1">
    <location>
        <begin position="56"/>
        <end position="83"/>
    </location>
</feature>
<organism evidence="2 3">
    <name type="scientific">Cronobacter phage CR3</name>
    <dbReference type="NCBI Taxonomy" id="1162295"/>
    <lineage>
        <taxon>Viruses</taxon>
        <taxon>Duplodnaviria</taxon>
        <taxon>Heunggongvirae</taxon>
        <taxon>Uroviricota</taxon>
        <taxon>Caudoviricetes</taxon>
        <taxon>Vequintavirinae</taxon>
        <taxon>Certrevirus</taxon>
        <taxon>Certrevirus CR3</taxon>
    </lineage>
</organism>
<dbReference type="RefSeq" id="YP_006383215.1">
    <property type="nucleotide sequence ID" value="NC_017974.1"/>
</dbReference>
<keyword evidence="1" id="KW-0812">Transmembrane</keyword>
<gene>
    <name evidence="2" type="ORF">CR3_200</name>
</gene>
<evidence type="ECO:0000256" key="1">
    <source>
        <dbReference type="SAM" id="Phobius"/>
    </source>
</evidence>
<accession>I1TRP2</accession>
<dbReference type="Proteomes" id="UP000002874">
    <property type="component" value="Segment"/>
</dbReference>
<dbReference type="OrthoDB" id="34759at10239"/>
<reference evidence="2 3" key="1">
    <citation type="journal article" date="2012" name="J. Virol.">
        <title>Complete Genome Sequence of Cronobacter sakazakii Bacteriophage CR3.</title>
        <authorList>
            <person name="Shin H."/>
            <person name="Lee J.H."/>
            <person name="Kim Y."/>
            <person name="Ryu S."/>
        </authorList>
    </citation>
    <scope>NUCLEOTIDE SEQUENCE [LARGE SCALE GENOMIC DNA]</scope>
</reference>
<keyword evidence="3" id="KW-1185">Reference proteome</keyword>
<evidence type="ECO:0000313" key="3">
    <source>
        <dbReference type="Proteomes" id="UP000002874"/>
    </source>
</evidence>
<dbReference type="EMBL" id="JQ691612">
    <property type="protein sequence ID" value="AFH21365.1"/>
    <property type="molecule type" value="Genomic_DNA"/>
</dbReference>
<evidence type="ECO:0000313" key="2">
    <source>
        <dbReference type="EMBL" id="AFH21365.1"/>
    </source>
</evidence>
<keyword evidence="1" id="KW-1133">Transmembrane helix</keyword>
<name>I1TRP2_9CAUD</name>